<sequence length="338" mass="37753">MGKMKRILYFRHDKIGDFVLAWPALAMLKRALPEASIEVFVTPVVASLAEACPYVDHIILDTGDDKAIRAQIAERNYDGIVMARSQVRTMFLVRGLGVPYVVAPKLHWYQYCYKHRVNIQMGEGEPVWRKGCRLTERLLRDNDIPIPSLPTQYWDLSAERPKWQAFYQKQADSQLVFVHAGTGGSSGSLPTSHFVSLIRQIHEQTEQPCQFVLTYSGEERKLAEEIHQALADTPVNVALAPPLDKLVDFAKSLVAADMFIAGSTGPLHLAGLHDVPTVGFYAARRSAVHVKWQTLSQAHKRLSFTPPPGRRDGRNMALVDVDLAASKVAAFLNQDQGK</sequence>
<dbReference type="SUPFAM" id="SSF53756">
    <property type="entry name" value="UDP-Glycosyltransferase/glycogen phosphorylase"/>
    <property type="match status" value="1"/>
</dbReference>
<evidence type="ECO:0000313" key="4">
    <source>
        <dbReference type="Proteomes" id="UP000184268"/>
    </source>
</evidence>
<gene>
    <name evidence="3" type="ORF">SAMN02745129_2740</name>
</gene>
<dbReference type="PANTHER" id="PTHR30160:SF15">
    <property type="entry name" value="GLYCOSYLTRANSFERASE HI_0523-RELATED"/>
    <property type="match status" value="1"/>
</dbReference>
<dbReference type="InterPro" id="IPR051199">
    <property type="entry name" value="LPS_LOS_Heptosyltrfase"/>
</dbReference>
<dbReference type="Gene3D" id="3.40.50.2000">
    <property type="entry name" value="Glycogen Phosphorylase B"/>
    <property type="match status" value="2"/>
</dbReference>
<accession>A0A1M5VET9</accession>
<dbReference type="STRING" id="299255.SAMN02745129_2740"/>
<evidence type="ECO:0000256" key="1">
    <source>
        <dbReference type="ARBA" id="ARBA00022676"/>
    </source>
</evidence>
<keyword evidence="4" id="KW-1185">Reference proteome</keyword>
<dbReference type="Proteomes" id="UP000184268">
    <property type="component" value="Unassembled WGS sequence"/>
</dbReference>
<dbReference type="PANTHER" id="PTHR30160">
    <property type="entry name" value="TETRAACYLDISACCHARIDE 4'-KINASE-RELATED"/>
    <property type="match status" value="1"/>
</dbReference>
<dbReference type="GO" id="GO:0005829">
    <property type="term" value="C:cytosol"/>
    <property type="evidence" value="ECO:0007669"/>
    <property type="project" value="TreeGrafter"/>
</dbReference>
<dbReference type="GO" id="GO:0009244">
    <property type="term" value="P:lipopolysaccharide core region biosynthetic process"/>
    <property type="evidence" value="ECO:0007669"/>
    <property type="project" value="TreeGrafter"/>
</dbReference>
<dbReference type="AlphaFoldDB" id="A0A1M5VET9"/>
<organism evidence="3 4">
    <name type="scientific">Ferrimonas marina</name>
    <dbReference type="NCBI Taxonomy" id="299255"/>
    <lineage>
        <taxon>Bacteria</taxon>
        <taxon>Pseudomonadati</taxon>
        <taxon>Pseudomonadota</taxon>
        <taxon>Gammaproteobacteria</taxon>
        <taxon>Alteromonadales</taxon>
        <taxon>Ferrimonadaceae</taxon>
        <taxon>Ferrimonas</taxon>
    </lineage>
</organism>
<evidence type="ECO:0000313" key="3">
    <source>
        <dbReference type="EMBL" id="SHH73685.1"/>
    </source>
</evidence>
<protein>
    <submittedName>
        <fullName evidence="3">ADP-heptose:LPS heptosyltransferase</fullName>
    </submittedName>
</protein>
<keyword evidence="1" id="KW-0328">Glycosyltransferase</keyword>
<dbReference type="EMBL" id="FQXG01000004">
    <property type="protein sequence ID" value="SHH73685.1"/>
    <property type="molecule type" value="Genomic_DNA"/>
</dbReference>
<reference evidence="3 4" key="1">
    <citation type="submission" date="2016-11" db="EMBL/GenBank/DDBJ databases">
        <authorList>
            <person name="Jaros S."/>
            <person name="Januszkiewicz K."/>
            <person name="Wedrychowicz H."/>
        </authorList>
    </citation>
    <scope>NUCLEOTIDE SEQUENCE [LARGE SCALE GENOMIC DNA]</scope>
    <source>
        <strain evidence="3 4">DSM 16917</strain>
    </source>
</reference>
<dbReference type="CDD" id="cd03789">
    <property type="entry name" value="GT9_LPS_heptosyltransferase"/>
    <property type="match status" value="1"/>
</dbReference>
<keyword evidence="2 3" id="KW-0808">Transferase</keyword>
<dbReference type="Pfam" id="PF01075">
    <property type="entry name" value="Glyco_transf_9"/>
    <property type="match status" value="1"/>
</dbReference>
<proteinExistence type="predicted"/>
<evidence type="ECO:0000256" key="2">
    <source>
        <dbReference type="ARBA" id="ARBA00022679"/>
    </source>
</evidence>
<dbReference type="InterPro" id="IPR002201">
    <property type="entry name" value="Glyco_trans_9"/>
</dbReference>
<dbReference type="GO" id="GO:0008713">
    <property type="term" value="F:ADP-heptose-lipopolysaccharide heptosyltransferase activity"/>
    <property type="evidence" value="ECO:0007669"/>
    <property type="project" value="TreeGrafter"/>
</dbReference>
<name>A0A1M5VET9_9GAMM</name>